<evidence type="ECO:0000259" key="5">
    <source>
        <dbReference type="PROSITE" id="PS50237"/>
    </source>
</evidence>
<evidence type="ECO:0000313" key="6">
    <source>
        <dbReference type="EMBL" id="GIX65870.1"/>
    </source>
</evidence>
<keyword evidence="1" id="KW-0808">Transferase</keyword>
<feature type="compositionally biased region" description="Low complexity" evidence="4">
    <location>
        <begin position="337"/>
        <end position="388"/>
    </location>
</feature>
<gene>
    <name evidence="6" type="ORF">BcabD6B2_53050</name>
</gene>
<feature type="compositionally biased region" description="Basic residues" evidence="4">
    <location>
        <begin position="1186"/>
        <end position="1201"/>
    </location>
</feature>
<protein>
    <submittedName>
        <fullName evidence="6">E3 ubiquitin-protein ligase, putative</fullName>
    </submittedName>
</protein>
<feature type="active site" description="Glycyl thioester intermediate" evidence="3">
    <location>
        <position position="2049"/>
    </location>
</feature>
<dbReference type="PROSITE" id="PS50237">
    <property type="entry name" value="HECT"/>
    <property type="match status" value="1"/>
</dbReference>
<evidence type="ECO:0000256" key="4">
    <source>
        <dbReference type="SAM" id="MobiDB-lite"/>
    </source>
</evidence>
<feature type="region of interest" description="Disordered" evidence="4">
    <location>
        <begin position="898"/>
        <end position="943"/>
    </location>
</feature>
<evidence type="ECO:0000256" key="3">
    <source>
        <dbReference type="PROSITE-ProRule" id="PRU00104"/>
    </source>
</evidence>
<feature type="region of interest" description="Disordered" evidence="4">
    <location>
        <begin position="1149"/>
        <end position="1201"/>
    </location>
</feature>
<feature type="region of interest" description="Disordered" evidence="4">
    <location>
        <begin position="1"/>
        <end position="21"/>
    </location>
</feature>
<proteinExistence type="predicted"/>
<dbReference type="InterPro" id="IPR035983">
    <property type="entry name" value="Hect_E3_ubiquitin_ligase"/>
</dbReference>
<dbReference type="GO" id="GO:0061630">
    <property type="term" value="F:ubiquitin protein ligase activity"/>
    <property type="evidence" value="ECO:0007669"/>
    <property type="project" value="InterPro"/>
</dbReference>
<feature type="region of interest" description="Disordered" evidence="4">
    <location>
        <begin position="264"/>
        <end position="394"/>
    </location>
</feature>
<feature type="domain" description="HECT" evidence="5">
    <location>
        <begin position="1713"/>
        <end position="2082"/>
    </location>
</feature>
<dbReference type="SUPFAM" id="SSF56204">
    <property type="entry name" value="Hect, E3 ligase catalytic domain"/>
    <property type="match status" value="1"/>
</dbReference>
<dbReference type="SUPFAM" id="SSF48371">
    <property type="entry name" value="ARM repeat"/>
    <property type="match status" value="1"/>
</dbReference>
<evidence type="ECO:0000256" key="1">
    <source>
        <dbReference type="ARBA" id="ARBA00022679"/>
    </source>
</evidence>
<reference evidence="6 7" key="1">
    <citation type="submission" date="2021-06" db="EMBL/GenBank/DDBJ databases">
        <title>Genome sequence of Babesia caballi.</title>
        <authorList>
            <person name="Yamagishi J."/>
            <person name="Kidaka T."/>
            <person name="Ochi A."/>
        </authorList>
    </citation>
    <scope>NUCLEOTIDE SEQUENCE [LARGE SCALE GENOMIC DNA]</scope>
    <source>
        <strain evidence="6">USDA-D6B2</strain>
    </source>
</reference>
<feature type="region of interest" description="Disordered" evidence="4">
    <location>
        <begin position="122"/>
        <end position="160"/>
    </location>
</feature>
<feature type="compositionally biased region" description="Polar residues" evidence="4">
    <location>
        <begin position="315"/>
        <end position="336"/>
    </location>
</feature>
<dbReference type="EMBL" id="BPLF01000005">
    <property type="protein sequence ID" value="GIX65870.1"/>
    <property type="molecule type" value="Genomic_DNA"/>
</dbReference>
<dbReference type="RefSeq" id="XP_067717939.1">
    <property type="nucleotide sequence ID" value="XM_067861838.1"/>
</dbReference>
<dbReference type="InterPro" id="IPR000569">
    <property type="entry name" value="HECT_dom"/>
</dbReference>
<evidence type="ECO:0000256" key="2">
    <source>
        <dbReference type="ARBA" id="ARBA00022786"/>
    </source>
</evidence>
<dbReference type="Proteomes" id="UP001497744">
    <property type="component" value="Unassembled WGS sequence"/>
</dbReference>
<keyword evidence="2 3" id="KW-0833">Ubl conjugation pathway</keyword>
<dbReference type="GO" id="GO:0043161">
    <property type="term" value="P:proteasome-mediated ubiquitin-dependent protein catabolic process"/>
    <property type="evidence" value="ECO:0007669"/>
    <property type="project" value="TreeGrafter"/>
</dbReference>
<dbReference type="Pfam" id="PF00632">
    <property type="entry name" value="HECT"/>
    <property type="match status" value="1"/>
</dbReference>
<feature type="region of interest" description="Disordered" evidence="4">
    <location>
        <begin position="1285"/>
        <end position="1305"/>
    </location>
</feature>
<feature type="region of interest" description="Disordered" evidence="4">
    <location>
        <begin position="1085"/>
        <end position="1109"/>
    </location>
</feature>
<dbReference type="GeneID" id="94197351"/>
<dbReference type="Gene3D" id="3.30.2160.10">
    <property type="entry name" value="Hect, E3 ligase catalytic domain"/>
    <property type="match status" value="1"/>
</dbReference>
<feature type="compositionally biased region" description="Low complexity" evidence="4">
    <location>
        <begin position="131"/>
        <end position="154"/>
    </location>
</feature>
<keyword evidence="7" id="KW-1185">Reference proteome</keyword>
<dbReference type="InterPro" id="IPR045322">
    <property type="entry name" value="HECTD1/TRIP12-like"/>
</dbReference>
<feature type="compositionally biased region" description="Polar residues" evidence="4">
    <location>
        <begin position="1446"/>
        <end position="1456"/>
    </location>
</feature>
<dbReference type="GO" id="GO:0000209">
    <property type="term" value="P:protein polyubiquitination"/>
    <property type="evidence" value="ECO:0007669"/>
    <property type="project" value="TreeGrafter"/>
</dbReference>
<dbReference type="Gene3D" id="3.30.2410.10">
    <property type="entry name" value="Hect, E3 ligase catalytic domain"/>
    <property type="match status" value="1"/>
</dbReference>
<dbReference type="SMART" id="SM00119">
    <property type="entry name" value="HECTc"/>
    <property type="match status" value="1"/>
</dbReference>
<dbReference type="PANTHER" id="PTHR45670">
    <property type="entry name" value="E3 UBIQUITIN-PROTEIN LIGASE TRIP12"/>
    <property type="match status" value="1"/>
</dbReference>
<accession>A0AAV4M1W7</accession>
<organism evidence="6 7">
    <name type="scientific">Babesia caballi</name>
    <dbReference type="NCBI Taxonomy" id="5871"/>
    <lineage>
        <taxon>Eukaryota</taxon>
        <taxon>Sar</taxon>
        <taxon>Alveolata</taxon>
        <taxon>Apicomplexa</taxon>
        <taxon>Aconoidasida</taxon>
        <taxon>Piroplasmida</taxon>
        <taxon>Babesiidae</taxon>
        <taxon>Babesia</taxon>
    </lineage>
</organism>
<dbReference type="InterPro" id="IPR016024">
    <property type="entry name" value="ARM-type_fold"/>
</dbReference>
<feature type="region of interest" description="Disordered" evidence="4">
    <location>
        <begin position="1446"/>
        <end position="1465"/>
    </location>
</feature>
<feature type="compositionally biased region" description="Low complexity" evidence="4">
    <location>
        <begin position="1085"/>
        <end position="1095"/>
    </location>
</feature>
<sequence>MSDLGFPGPAALPPPANGGRSRAFGRGRWSITLAALESGGNAEQMSILSELATYLSYATEDNMAGFPAWNYLRVLTNIVDNPRVTHPPLRPFPKARHSDSVMHHLGASASFYNILSSMYHRGERRAHSEPSSDGGSSDSSSQGDNQSNDQSDSSVTVEDASVAAEDSLITVEHLSVTAGDSLIISEDSLIAGEVTPVITEEIPATTEVISTTAEETPATTEEMSPAANVTPATVEGASATTEGALGTTEVTSPTAEETVATTEVISPSVEDSPATTEVISPSVEDSPATTEVISPSVEDSPVTTEVISPSVEDSPATTEGTPSTTAEDSPATTEVISPSAQETPAEAEETSTIAEETTATGEGTSTTAEGASATAQGTSTTTSATAPPRNRREDALTEDVAANKAIIAATCINNLLDASPLAASFFVSNTSMLKKLQQKLEHIEYIDLAERVLLIYEKLVKEIPVTVVKTGSLISMLRYVDFFPLDVQIGTFTAVNTAVRRLERGESVRHYLIPLVPYLTQALHNNNKKIVQIVCGIWKALIAAAVRAAYKDVSNAAVVMSDLVQALLESTPMQDMCSLMFEENGKLNRTNFHQCLYCIAIVCNESNEVLSRVFSTELLARMRLWLPQSGECMLLRLIELGLGLLGSYHTIDPLVSDCTNLYQRADYYKTHYDRLVELANAFPLSEIMDVFHATISQQLRSRILLLLLRLLEMAAEVGSCRDHIVSIMPLPKIVDALCYTLRYNSHDETCEIAVHIITCLLRLMEGDSISTTFARHGLAKLLVPLRGPKLRHEIDYILACLPTHQQVRSLTSGCDIIAGIKSEGKSLSLYETAQRGLLDFKQVQMLSRAEIPGLLRSVLRQEGGTTDFSIAKADRQGLLMLWEAFTSVVESQSEFAFSLSKDTDSDEEDSSSSPEARRASSNPERSSNDSDIGSSSSGNENSDVVDSVTFSRFLENASIIPTESSGSQSSSSVFRVIGGSVSCSVRPREEVRVELDEASENSESLVSSVRRADEQAEQVQEGAPAHDIPVDATAAPVTSSDGNEQSQLRIMPTDETAIAGDVAAYEATETPLVVSDSAALEVNENAAAEESTSVSPPRPSGSPLSAIQAAADSTAIQAVENSEPGNVDSRLRSLCRRAVSRDDQLVAPAEFPYGLHEGNSSSPPPTRSRVKPNNEGNVPGGEPKPSRTRRSRRRRRYGGGHYRLRSRVRGPLGLIRHFTYRDDVPFPYCFVSREVRLRLKCMNKDDFIRRMKPLSIYVSPFISVAKMEAHLLMYLNRRLLEAPENSRDAPKKRARTDSDSPRDKESPYVSVQFYCRGVPLAPTLSLYQALTTLRSDEDYNIWDETNCLHYYLTRDGTAQQLGMMLSGQNTPLMAARSDERHGPASLFFGLASVLYGWGNRDVGVMMDSLKERLSRMDEAEALDNFMGILEEIIALRKLELSSTRSALPQHGNSTRRGISGGSALSHRSVSLPSVSSRMSLADLGILADSATNHELTYFAKRVEQALRRMDDIIDGKISQDVLFITSLTPNGFSELQDETRQQLRMMVLLQVLITEMSVFFNSVDVDVPFSKRLTLKLFTLIASIEESLYYDMPAWFTRLVSVCPSLFSFDSRRALFDFIGAGPHRLLYHFYGRLNALISSGNVSFRDSDGYTLDALDEILRQHLSSFSKTVKLPSRHEIELSLSIPKLRVKCSRINILHDASVVMDKLACATTGVDTLPRLEVEFNNEVGAGSGPTQEFYSLAVESILKGSNHGGCVDELNGLLYPRIHMPSEPLLAGFHVDFFTRVSTFAVESSDDPEDTDDDSASLPGVSTLAVYQNFKLLGQLCGSALLDRRLLHLPLHPLFWYLCQNPNAEPNCELYALRAVDPVLAQTLSNLLGADNVGAADLDFTYEGIPLVPNGEDIPVTKSNVADYVRAIVKLRLYDGVRLPVWAFRLGFATMVPLESLSIFTPIELSQHIFNSGDQSAFWTYDHLQTYILPDHGYDASSRTYRSLLSLLVSFNETQRRQFLRFCTGTPVLPKQGFGGLRPLMKVVKKGNDTSELPSVMTCSNYLKLPDYRSDEQLRTKVMQAIVEGQGSFYLS</sequence>
<evidence type="ECO:0000313" key="7">
    <source>
        <dbReference type="Proteomes" id="UP001497744"/>
    </source>
</evidence>
<dbReference type="Gene3D" id="3.90.1750.10">
    <property type="entry name" value="Hect, E3 ligase catalytic domains"/>
    <property type="match status" value="1"/>
</dbReference>
<feature type="compositionally biased region" description="Low complexity" evidence="4">
    <location>
        <begin position="929"/>
        <end position="943"/>
    </location>
</feature>
<name>A0AAV4M1W7_BABCB</name>
<dbReference type="PANTHER" id="PTHR45670:SF1">
    <property type="entry name" value="E3 UBIQUITIN-PROTEIN LIGASE HECTD1"/>
    <property type="match status" value="1"/>
</dbReference>
<comment type="caution">
    <text evidence="6">The sequence shown here is derived from an EMBL/GenBank/DDBJ whole genome shotgun (WGS) entry which is preliminary data.</text>
</comment>